<feature type="domain" description="SCP2" evidence="1">
    <location>
        <begin position="18"/>
        <end position="101"/>
    </location>
</feature>
<dbReference type="InterPro" id="IPR036527">
    <property type="entry name" value="SCP2_sterol-bd_dom_sf"/>
</dbReference>
<dbReference type="InterPro" id="IPR003033">
    <property type="entry name" value="SCP2_sterol-bd_dom"/>
</dbReference>
<dbReference type="SUPFAM" id="SSF55718">
    <property type="entry name" value="SCP-like"/>
    <property type="match status" value="1"/>
</dbReference>
<evidence type="ECO:0000259" key="1">
    <source>
        <dbReference type="Pfam" id="PF02036"/>
    </source>
</evidence>
<proteinExistence type="predicted"/>
<keyword evidence="3" id="KW-1185">Reference proteome</keyword>
<name>A0A6M2BTX8_9GAMM</name>
<comment type="caution">
    <text evidence="2">The sequence shown here is derived from an EMBL/GenBank/DDBJ whole genome shotgun (WGS) entry which is preliminary data.</text>
</comment>
<organism evidence="2 3">
    <name type="scientific">Solimonas terrae</name>
    <dbReference type="NCBI Taxonomy" id="1396819"/>
    <lineage>
        <taxon>Bacteria</taxon>
        <taxon>Pseudomonadati</taxon>
        <taxon>Pseudomonadota</taxon>
        <taxon>Gammaproteobacteria</taxon>
        <taxon>Nevskiales</taxon>
        <taxon>Nevskiaceae</taxon>
        <taxon>Solimonas</taxon>
    </lineage>
</organism>
<dbReference type="Pfam" id="PF02036">
    <property type="entry name" value="SCP2"/>
    <property type="match status" value="1"/>
</dbReference>
<dbReference type="RefSeq" id="WP_166259029.1">
    <property type="nucleotide sequence ID" value="NZ_JAAMOW010000008.1"/>
</dbReference>
<dbReference type="GO" id="GO:0005829">
    <property type="term" value="C:cytosol"/>
    <property type="evidence" value="ECO:0007669"/>
    <property type="project" value="TreeGrafter"/>
</dbReference>
<evidence type="ECO:0000313" key="3">
    <source>
        <dbReference type="Proteomes" id="UP000472676"/>
    </source>
</evidence>
<reference evidence="2 3" key="1">
    <citation type="journal article" date="2014" name="Int. J. Syst. Evol. Microbiol.">
        <title>Solimonas terrae sp. nov., isolated from soil.</title>
        <authorList>
            <person name="Kim S.J."/>
            <person name="Moon J.Y."/>
            <person name="Weon H.Y."/>
            <person name="Ahn J.H."/>
            <person name="Chen W.M."/>
            <person name="Kwon S.W."/>
        </authorList>
    </citation>
    <scope>NUCLEOTIDE SEQUENCE [LARGE SCALE GENOMIC DNA]</scope>
    <source>
        <strain evidence="2 3">KIS83-12</strain>
    </source>
</reference>
<dbReference type="Gene3D" id="3.30.1050.10">
    <property type="entry name" value="SCP2 sterol-binding domain"/>
    <property type="match status" value="1"/>
</dbReference>
<evidence type="ECO:0000313" key="2">
    <source>
        <dbReference type="EMBL" id="NGY06122.1"/>
    </source>
</evidence>
<sequence length="105" mass="10954">MTAAADLLKKLPAAFNASEASGMDCTLQFNCSTPMNAVIKDGTCTLNDGTAGNADVAITMEDDDLVALMKGELNGMTAFMTGKLQVEGDLMLAQRIASIFDGSKL</sequence>
<accession>A0A6M2BTX8</accession>
<protein>
    <submittedName>
        <fullName evidence="2">SCP2 sterol-binding domain-containing protein</fullName>
    </submittedName>
</protein>
<dbReference type="PANTHER" id="PTHR10094">
    <property type="entry name" value="STEROL CARRIER PROTEIN 2 SCP-2 FAMILY PROTEIN"/>
    <property type="match status" value="1"/>
</dbReference>
<gene>
    <name evidence="2" type="ORF">G7Y85_15210</name>
</gene>
<dbReference type="PANTHER" id="PTHR10094:SF25">
    <property type="entry name" value="SCP2 STEROL-BINDING DOMAIN-CONTAINING PROTEIN 1"/>
    <property type="match status" value="1"/>
</dbReference>
<dbReference type="Proteomes" id="UP000472676">
    <property type="component" value="Unassembled WGS sequence"/>
</dbReference>
<dbReference type="EMBL" id="JAAMOW010000008">
    <property type="protein sequence ID" value="NGY06122.1"/>
    <property type="molecule type" value="Genomic_DNA"/>
</dbReference>
<dbReference type="AlphaFoldDB" id="A0A6M2BTX8"/>